<feature type="compositionally biased region" description="Polar residues" evidence="3">
    <location>
        <begin position="142"/>
        <end position="181"/>
    </location>
</feature>
<evidence type="ECO:0000313" key="6">
    <source>
        <dbReference type="EMBL" id="MBP3966161.1"/>
    </source>
</evidence>
<feature type="transmembrane region" description="Helical" evidence="4">
    <location>
        <begin position="113"/>
        <end position="133"/>
    </location>
</feature>
<sequence>MNCQEVMEYMQRQLDGDLDEQEAEFLMTHTRHCPECAAMLERLELLSSGLSNLPKVTPSYSLVDAILPRLAELQVAQDTVQGNTSMQDREMNPSAMARRIAPSSEKRRWTDRFSIRAIGGIIAAGIIAGLFIVNYDPSRSMNDSAQDMAADSSNTYDTAQNTSTADASTSANQSEKATNDSVAADEITTETAAPLASMSDEKPMMKSEIRNVDPNGETMPPLTAETDGGAPAVKGQSPNYEVSRSSDANSDSGDTAAATDSGAEDQAANSKSDNANTTADKDRTGFTTENVIMASPISPDGMYQAFIVEDTVRIYTVQDSLMIFQGVKRTGIANLKWSEDSLVLTYEGADADGSKHVYSVDAKKATEQQVQSIK</sequence>
<feature type="domain" description="Putative zinc-finger" evidence="5">
    <location>
        <begin position="3"/>
        <end position="37"/>
    </location>
</feature>
<feature type="compositionally biased region" description="Basic and acidic residues" evidence="3">
    <location>
        <begin position="199"/>
        <end position="211"/>
    </location>
</feature>
<gene>
    <name evidence="6" type="ORF">I8J30_26000</name>
</gene>
<evidence type="ECO:0000256" key="4">
    <source>
        <dbReference type="SAM" id="Phobius"/>
    </source>
</evidence>
<keyword evidence="4" id="KW-0812">Transmembrane</keyword>
<keyword evidence="4" id="KW-0472">Membrane</keyword>
<feature type="region of interest" description="Disordered" evidence="3">
    <location>
        <begin position="82"/>
        <end position="103"/>
    </location>
</feature>
<evidence type="ECO:0000256" key="1">
    <source>
        <dbReference type="ARBA" id="ARBA00024353"/>
    </source>
</evidence>
<keyword evidence="7" id="KW-1185">Reference proteome</keyword>
<dbReference type="EMBL" id="JAGKSP010000015">
    <property type="protein sequence ID" value="MBP3966161.1"/>
    <property type="molecule type" value="Genomic_DNA"/>
</dbReference>
<accession>A0ABS5CK16</accession>
<comment type="similarity">
    <text evidence="1">Belongs to the zinc-associated anti-sigma factor (ZAS) superfamily. Anti-sigma-W factor family.</text>
</comment>
<dbReference type="Pfam" id="PF13490">
    <property type="entry name" value="zf-HC2"/>
    <property type="match status" value="1"/>
</dbReference>
<dbReference type="InterPro" id="IPR027383">
    <property type="entry name" value="Znf_put"/>
</dbReference>
<proteinExistence type="inferred from homology"/>
<feature type="compositionally biased region" description="Polar residues" evidence="3">
    <location>
        <begin position="267"/>
        <end position="278"/>
    </location>
</feature>
<protein>
    <recommendedName>
        <fullName evidence="2">Anti-sigma-W factor RsiW</fullName>
    </recommendedName>
</protein>
<evidence type="ECO:0000256" key="2">
    <source>
        <dbReference type="ARBA" id="ARBA00024438"/>
    </source>
</evidence>
<name>A0ABS5CK16_9BACL</name>
<dbReference type="Gene3D" id="1.10.10.1320">
    <property type="entry name" value="Anti-sigma factor, zinc-finger domain"/>
    <property type="match status" value="1"/>
</dbReference>
<dbReference type="InterPro" id="IPR041916">
    <property type="entry name" value="Anti_sigma_zinc_sf"/>
</dbReference>
<dbReference type="Proteomes" id="UP000673394">
    <property type="component" value="Unassembled WGS sequence"/>
</dbReference>
<evidence type="ECO:0000313" key="7">
    <source>
        <dbReference type="Proteomes" id="UP000673394"/>
    </source>
</evidence>
<evidence type="ECO:0000256" key="3">
    <source>
        <dbReference type="SAM" id="MobiDB-lite"/>
    </source>
</evidence>
<reference evidence="6 7" key="1">
    <citation type="submission" date="2021-04" db="EMBL/GenBank/DDBJ databases">
        <title>Paenibacillus sp. DLE-14 whole genome sequence.</title>
        <authorList>
            <person name="Ham Y.J."/>
        </authorList>
    </citation>
    <scope>NUCLEOTIDE SEQUENCE [LARGE SCALE GENOMIC DNA]</scope>
    <source>
        <strain evidence="6 7">DLE-14</strain>
    </source>
</reference>
<dbReference type="RefSeq" id="WP_210663121.1">
    <property type="nucleotide sequence ID" value="NZ_JAGKSP010000015.1"/>
</dbReference>
<feature type="region of interest" description="Disordered" evidence="3">
    <location>
        <begin position="142"/>
        <end position="283"/>
    </location>
</feature>
<organism evidence="6 7">
    <name type="scientific">Paenibacillus lignilyticus</name>
    <dbReference type="NCBI Taxonomy" id="1172615"/>
    <lineage>
        <taxon>Bacteria</taxon>
        <taxon>Bacillati</taxon>
        <taxon>Bacillota</taxon>
        <taxon>Bacilli</taxon>
        <taxon>Bacillales</taxon>
        <taxon>Paenibacillaceae</taxon>
        <taxon>Paenibacillus</taxon>
    </lineage>
</organism>
<feature type="compositionally biased region" description="Polar residues" evidence="3">
    <location>
        <begin position="236"/>
        <end position="253"/>
    </location>
</feature>
<evidence type="ECO:0000259" key="5">
    <source>
        <dbReference type="Pfam" id="PF13490"/>
    </source>
</evidence>
<comment type="caution">
    <text evidence="6">The sequence shown here is derived from an EMBL/GenBank/DDBJ whole genome shotgun (WGS) entry which is preliminary data.</text>
</comment>
<keyword evidence="4" id="KW-1133">Transmembrane helix</keyword>